<reference evidence="3 4" key="2">
    <citation type="submission" date="2019-09" db="EMBL/GenBank/DDBJ databases">
        <authorList>
            <person name="Jin C."/>
        </authorList>
    </citation>
    <scope>NUCLEOTIDE SEQUENCE [LARGE SCALE GENOMIC DNA]</scope>
    <source>
        <strain evidence="3 4">BN140041</strain>
    </source>
</reference>
<evidence type="ECO:0000313" key="3">
    <source>
        <dbReference type="EMBL" id="KAA1427288.1"/>
    </source>
</evidence>
<dbReference type="SMART" id="SM00331">
    <property type="entry name" value="PP2C_SIG"/>
    <property type="match status" value="1"/>
</dbReference>
<protein>
    <submittedName>
        <fullName evidence="3">Serine/threonine-protein phosphatase</fullName>
    </submittedName>
</protein>
<dbReference type="PANTHER" id="PTHR43156">
    <property type="entry name" value="STAGE II SPORULATION PROTEIN E-RELATED"/>
    <property type="match status" value="1"/>
</dbReference>
<dbReference type="AlphaFoldDB" id="A0A5B1M4C9"/>
<dbReference type="GO" id="GO:0016791">
    <property type="term" value="F:phosphatase activity"/>
    <property type="evidence" value="ECO:0007669"/>
    <property type="project" value="TreeGrafter"/>
</dbReference>
<name>A0A5B1M4C9_9ACTN</name>
<dbReference type="RefSeq" id="WP_149749656.1">
    <property type="nucleotide sequence ID" value="NZ_VUJW01000003.1"/>
</dbReference>
<dbReference type="Proteomes" id="UP000324351">
    <property type="component" value="Unassembled WGS sequence"/>
</dbReference>
<dbReference type="PANTHER" id="PTHR43156:SF2">
    <property type="entry name" value="STAGE II SPORULATION PROTEIN E"/>
    <property type="match status" value="1"/>
</dbReference>
<dbReference type="Pfam" id="PF07228">
    <property type="entry name" value="SpoIIE"/>
    <property type="match status" value="1"/>
</dbReference>
<gene>
    <name evidence="3" type="ORF">F0U47_07270</name>
</gene>
<dbReference type="InterPro" id="IPR052016">
    <property type="entry name" value="Bact_Sigma-Reg"/>
</dbReference>
<accession>A0A5B1M4C9</accession>
<reference evidence="3 4" key="1">
    <citation type="submission" date="2019-09" db="EMBL/GenBank/DDBJ databases">
        <title>Nocardioides panacisoli sp. nov., isolated from the soil of a ginseng field.</title>
        <authorList>
            <person name="Cho C."/>
        </authorList>
    </citation>
    <scope>NUCLEOTIDE SEQUENCE [LARGE SCALE GENOMIC DNA]</scope>
    <source>
        <strain evidence="3 4">BN140041</strain>
    </source>
</reference>
<keyword evidence="1" id="KW-0378">Hydrolase</keyword>
<dbReference type="InterPro" id="IPR036457">
    <property type="entry name" value="PPM-type-like_dom_sf"/>
</dbReference>
<dbReference type="Gene3D" id="3.60.40.10">
    <property type="entry name" value="PPM-type phosphatase domain"/>
    <property type="match status" value="1"/>
</dbReference>
<dbReference type="InterPro" id="IPR001932">
    <property type="entry name" value="PPM-type_phosphatase-like_dom"/>
</dbReference>
<comment type="caution">
    <text evidence="3">The sequence shown here is derived from an EMBL/GenBank/DDBJ whole genome shotgun (WGS) entry which is preliminary data.</text>
</comment>
<proteinExistence type="predicted"/>
<sequence length="563" mass="60335">MAQFFKRGGRGRPSRPVVAVAITCLVGLLLTAVSAWAAYRADQSTEERLLQTQTEQAAAVLSTAIFVIQQPLTTALQVQAAAGPDGDPSVFRRTFAVNVGKEGLFVSASLWQRDGRGFDRLAGVGAAPGIEAPSPEMRELLDRAADSKTSVVERVVVGKRIRIAYALADMITGLVVYVERALPADRRASVDRDSAFSQLHYAIYLGERTRLADMTTTNVDPADLPLEEPSHRTTVPFGDTVLTLVTQPTEHLGSPLSRRLPLILLLGGLLLTLATALVTRRLVGAGMRVESDSATITDLYQRINVLYEEQREVFLRLQRALLPHVNPQIPQLEIASSYVAGAEGVEIGGDWYSIIDIGEDRFGFVVGDVSGKGVDAVAEMARARFTLRAYLVDGKSPAEALEKCSRQFDITTDGHIITAVVGVGTWRTGEVVVANAGHPLPLLVTSNHTEHVPMPVGPPLGVGPSAYESSTFTMPTGSTLLAYTDGLVERRGEDIDVGMQRLVEAARVHGDAPVADLLTSLLDGLRGDGAPDDIALLALRRLEPARTSEPVIITTAVGSGTRT</sequence>
<dbReference type="SUPFAM" id="SSF81606">
    <property type="entry name" value="PP2C-like"/>
    <property type="match status" value="1"/>
</dbReference>
<feature type="domain" description="PPM-type phosphatase" evidence="2">
    <location>
        <begin position="332"/>
        <end position="541"/>
    </location>
</feature>
<evidence type="ECO:0000256" key="1">
    <source>
        <dbReference type="ARBA" id="ARBA00022801"/>
    </source>
</evidence>
<evidence type="ECO:0000259" key="2">
    <source>
        <dbReference type="SMART" id="SM00331"/>
    </source>
</evidence>
<keyword evidence="4" id="KW-1185">Reference proteome</keyword>
<dbReference type="EMBL" id="VUJW01000003">
    <property type="protein sequence ID" value="KAA1427288.1"/>
    <property type="molecule type" value="Genomic_DNA"/>
</dbReference>
<evidence type="ECO:0000313" key="4">
    <source>
        <dbReference type="Proteomes" id="UP000324351"/>
    </source>
</evidence>
<organism evidence="3 4">
    <name type="scientific">Nocardioides antri</name>
    <dbReference type="NCBI Taxonomy" id="2607659"/>
    <lineage>
        <taxon>Bacteria</taxon>
        <taxon>Bacillati</taxon>
        <taxon>Actinomycetota</taxon>
        <taxon>Actinomycetes</taxon>
        <taxon>Propionibacteriales</taxon>
        <taxon>Nocardioidaceae</taxon>
        <taxon>Nocardioides</taxon>
    </lineage>
</organism>